<dbReference type="RefSeq" id="WP_274051706.1">
    <property type="nucleotide sequence ID" value="NZ_CP059693.1"/>
</dbReference>
<feature type="domain" description="HTH lysR-type" evidence="5">
    <location>
        <begin position="1"/>
        <end position="59"/>
    </location>
</feature>
<evidence type="ECO:0000313" key="6">
    <source>
        <dbReference type="EMBL" id="WDE11557.1"/>
    </source>
</evidence>
<dbReference type="InterPro" id="IPR036390">
    <property type="entry name" value="WH_DNA-bd_sf"/>
</dbReference>
<evidence type="ECO:0000256" key="3">
    <source>
        <dbReference type="ARBA" id="ARBA00023125"/>
    </source>
</evidence>
<dbReference type="InterPro" id="IPR005119">
    <property type="entry name" value="LysR_subst-bd"/>
</dbReference>
<dbReference type="EMBL" id="CP059693">
    <property type="protein sequence ID" value="WDE11557.1"/>
    <property type="molecule type" value="Genomic_DNA"/>
</dbReference>
<accession>A0ABY7VDT3</accession>
<keyword evidence="7" id="KW-1185">Reference proteome</keyword>
<dbReference type="PANTHER" id="PTHR30537:SF5">
    <property type="entry name" value="HTH-TYPE TRANSCRIPTIONAL ACTIVATOR TTDR-RELATED"/>
    <property type="match status" value="1"/>
</dbReference>
<organism evidence="6 7">
    <name type="scientific">Thalassomonas haliotis</name>
    <dbReference type="NCBI Taxonomy" id="485448"/>
    <lineage>
        <taxon>Bacteria</taxon>
        <taxon>Pseudomonadati</taxon>
        <taxon>Pseudomonadota</taxon>
        <taxon>Gammaproteobacteria</taxon>
        <taxon>Alteromonadales</taxon>
        <taxon>Colwelliaceae</taxon>
        <taxon>Thalassomonas</taxon>
    </lineage>
</organism>
<keyword evidence="3" id="KW-0238">DNA-binding</keyword>
<dbReference type="SUPFAM" id="SSF53850">
    <property type="entry name" value="Periplasmic binding protein-like II"/>
    <property type="match status" value="1"/>
</dbReference>
<reference evidence="6 7" key="1">
    <citation type="journal article" date="2022" name="Mar. Drugs">
        <title>Bioassay-Guided Fractionation Leads to the Detection of Cholic Acid Generated by the Rare Thalassomonas sp.</title>
        <authorList>
            <person name="Pheiffer F."/>
            <person name="Schneider Y.K."/>
            <person name="Hansen E.H."/>
            <person name="Andersen J.H."/>
            <person name="Isaksson J."/>
            <person name="Busche T."/>
            <person name="R C."/>
            <person name="Kalinowski J."/>
            <person name="Zyl L.V."/>
            <person name="Trindade M."/>
        </authorList>
    </citation>
    <scope>NUCLEOTIDE SEQUENCE [LARGE SCALE GENOMIC DNA]</scope>
    <source>
        <strain evidence="6 7">A5K-61T</strain>
    </source>
</reference>
<dbReference type="PROSITE" id="PS50931">
    <property type="entry name" value="HTH_LYSR"/>
    <property type="match status" value="1"/>
</dbReference>
<evidence type="ECO:0000313" key="7">
    <source>
        <dbReference type="Proteomes" id="UP001215231"/>
    </source>
</evidence>
<dbReference type="Gene3D" id="1.10.10.10">
    <property type="entry name" value="Winged helix-like DNA-binding domain superfamily/Winged helix DNA-binding domain"/>
    <property type="match status" value="1"/>
</dbReference>
<dbReference type="Pfam" id="PF03466">
    <property type="entry name" value="LysR_substrate"/>
    <property type="match status" value="1"/>
</dbReference>
<protein>
    <submittedName>
        <fullName evidence="6">LysR family transcriptional regulator</fullName>
    </submittedName>
</protein>
<evidence type="ECO:0000256" key="1">
    <source>
        <dbReference type="ARBA" id="ARBA00009437"/>
    </source>
</evidence>
<dbReference type="PANTHER" id="PTHR30537">
    <property type="entry name" value="HTH-TYPE TRANSCRIPTIONAL REGULATOR"/>
    <property type="match status" value="1"/>
</dbReference>
<dbReference type="InterPro" id="IPR058163">
    <property type="entry name" value="LysR-type_TF_proteobact-type"/>
</dbReference>
<dbReference type="SUPFAM" id="SSF46785">
    <property type="entry name" value="Winged helix' DNA-binding domain"/>
    <property type="match status" value="1"/>
</dbReference>
<keyword evidence="2" id="KW-0805">Transcription regulation</keyword>
<name>A0ABY7VDT3_9GAMM</name>
<dbReference type="Pfam" id="PF00126">
    <property type="entry name" value="HTH_1"/>
    <property type="match status" value="1"/>
</dbReference>
<proteinExistence type="inferred from homology"/>
<evidence type="ECO:0000259" key="5">
    <source>
        <dbReference type="PROSITE" id="PS50931"/>
    </source>
</evidence>
<dbReference type="Proteomes" id="UP001215231">
    <property type="component" value="Chromosome"/>
</dbReference>
<sequence>MDKIVSMSAFVSVVEKGSFSAASKELEISSTMVGNHIRFLESHLSTKLLNRTTRNQQLTEAGRIYYEHCKDITGRVSNAESDVRELHSSPRGLLKVTAPSSFGAQCLAAKINEYMETAPEVEIQLTLADYSIDLLDEGYDFAIRIGTLPSSGLIARPLKPYTMVLCASPSYLLKHSTPEVPSDLVDHQCLGFYYNGTLREWRFNHPDFPDFYQAPGKLSINSGYGLKKAALNGAGIIMQPECLVEQQIKDGNLVRLLEDIPLHSKPMNLVYLLNRQMPPKMRFFIDFILKNWGQ</sequence>
<keyword evidence="4" id="KW-0804">Transcription</keyword>
<comment type="similarity">
    <text evidence="1">Belongs to the LysR transcriptional regulatory family.</text>
</comment>
<evidence type="ECO:0000256" key="4">
    <source>
        <dbReference type="ARBA" id="ARBA00023163"/>
    </source>
</evidence>
<gene>
    <name evidence="6" type="ORF">H3N35_25695</name>
</gene>
<dbReference type="InterPro" id="IPR036388">
    <property type="entry name" value="WH-like_DNA-bd_sf"/>
</dbReference>
<dbReference type="InterPro" id="IPR000847">
    <property type="entry name" value="LysR_HTH_N"/>
</dbReference>
<evidence type="ECO:0000256" key="2">
    <source>
        <dbReference type="ARBA" id="ARBA00023015"/>
    </source>
</evidence>
<dbReference type="Gene3D" id="3.40.190.290">
    <property type="match status" value="1"/>
</dbReference>